<sequence>MLHARGIPFDCYEAGSEVGGNWRYMNDNGMSSAYRSLHINSSRQSMQYATFPMGDHLPPYVNHEQAARYFDAYVDHFGFRDSIRFRTEVTHVGKTPTGEWDVTTRHRDTGEEHTRRYDAVLVANGHHWDPRMPDPPFPGADTFKGIQLHSHDYRTPDVLVGKRVVVLGIGNSAADIAVEGSQVAKRMFLSLRRGVHIVPKFIFGIPVDHLTLSWASVVLPLRAQQWVLGTALRFARGRPSRYGLPKPDHRILAAHPTASDTLLSKLGHGDITVKPNITRLDHDKVHFADGSSEEVDAVVYATGYKISFPFLDSSLINAEENWISLYHRVVPPRHPGLYFIGLVQPIGAIMPMAEAQSEWVADLLEGKAKLPGYAEMAKEIDAYQSSLSRRYVKSSRHTIQVDFRQYLRELRKERRVGARRQGISVALPAGARRPGPAEPVDVPSTAGSAAGSGRSGSAGAAG</sequence>
<evidence type="ECO:0000256" key="14">
    <source>
        <dbReference type="ARBA" id="ARBA00022848"/>
    </source>
</evidence>
<dbReference type="SUPFAM" id="SSF51905">
    <property type="entry name" value="FAD/NAD(P)-binding domain"/>
    <property type="match status" value="3"/>
</dbReference>
<protein>
    <recommendedName>
        <fullName evidence="7">Flavin-containing monooxygenase 5</fullName>
        <ecNumber evidence="6">1.6.3.1</ecNumber>
    </recommendedName>
    <alternativeName>
        <fullName evidence="23">Dimethylaniline monooxygenase [N-oxide-forming] 5</fullName>
    </alternativeName>
    <alternativeName>
        <fullName evidence="21">Dimethylaniline oxidase 5</fullName>
    </alternativeName>
    <alternativeName>
        <fullName evidence="22">NADPH oxidase</fullName>
    </alternativeName>
</protein>
<evidence type="ECO:0000256" key="7">
    <source>
        <dbReference type="ARBA" id="ARBA00019213"/>
    </source>
</evidence>
<dbReference type="GO" id="GO:0004499">
    <property type="term" value="F:N,N-dimethylaniline monooxygenase activity"/>
    <property type="evidence" value="ECO:0007669"/>
    <property type="project" value="InterPro"/>
</dbReference>
<dbReference type="InterPro" id="IPR000960">
    <property type="entry name" value="Flavin_mOase"/>
</dbReference>
<dbReference type="PRINTS" id="PR00370">
    <property type="entry name" value="FMOXYGENASE"/>
</dbReference>
<evidence type="ECO:0000256" key="29">
    <source>
        <dbReference type="ARBA" id="ARBA00047977"/>
    </source>
</evidence>
<evidence type="ECO:0000256" key="15">
    <source>
        <dbReference type="ARBA" id="ARBA00022857"/>
    </source>
</evidence>
<dbReference type="GO" id="GO:0050661">
    <property type="term" value="F:NADP binding"/>
    <property type="evidence" value="ECO:0007669"/>
    <property type="project" value="InterPro"/>
</dbReference>
<dbReference type="InterPro" id="IPR002257">
    <property type="entry name" value="Flavin_mOase_5"/>
</dbReference>
<dbReference type="GO" id="GO:0006629">
    <property type="term" value="P:lipid metabolic process"/>
    <property type="evidence" value="ECO:0007669"/>
    <property type="project" value="UniProtKB-KW"/>
</dbReference>
<dbReference type="Pfam" id="PF00743">
    <property type="entry name" value="FMO-like"/>
    <property type="match status" value="1"/>
</dbReference>
<evidence type="ECO:0000256" key="11">
    <source>
        <dbReference type="ARBA" id="ARBA00022692"/>
    </source>
</evidence>
<dbReference type="FunFam" id="3.50.50.60:FF:000159">
    <property type="entry name" value="Dimethylaniline monooxygenase [N-oxide-forming]"/>
    <property type="match status" value="1"/>
</dbReference>
<comment type="similarity">
    <text evidence="4">Belongs to the FMO family.</text>
</comment>
<evidence type="ECO:0000256" key="33">
    <source>
        <dbReference type="ARBA" id="ARBA00049443"/>
    </source>
</evidence>
<keyword evidence="11" id="KW-0812">Transmembrane</keyword>
<accession>A0A4Y3QU43</accession>
<dbReference type="GO" id="GO:0050660">
    <property type="term" value="F:flavin adenine dinucleotide binding"/>
    <property type="evidence" value="ECO:0007669"/>
    <property type="project" value="InterPro"/>
</dbReference>
<keyword evidence="10" id="KW-0285">Flavoprotein</keyword>
<evidence type="ECO:0000256" key="28">
    <source>
        <dbReference type="ARBA" id="ARBA00047864"/>
    </source>
</evidence>
<dbReference type="PIRSF" id="PIRSF000332">
    <property type="entry name" value="FMO"/>
    <property type="match status" value="1"/>
</dbReference>
<dbReference type="Proteomes" id="UP000319210">
    <property type="component" value="Unassembled WGS sequence"/>
</dbReference>
<evidence type="ECO:0000256" key="3">
    <source>
        <dbReference type="ARBA" id="ARBA00004524"/>
    </source>
</evidence>
<keyword evidence="17" id="KW-0560">Oxidoreductase</keyword>
<comment type="catalytic activity">
    <reaction evidence="30">
        <text>octan-3-one + NADPH + O2 + H(+) = ethyl hexanoate + NADP(+) + H2O</text>
        <dbReference type="Rhea" id="RHEA:54856"/>
        <dbReference type="ChEBI" id="CHEBI:15377"/>
        <dbReference type="ChEBI" id="CHEBI:15378"/>
        <dbReference type="ChEBI" id="CHEBI:15379"/>
        <dbReference type="ChEBI" id="CHEBI:57783"/>
        <dbReference type="ChEBI" id="CHEBI:58349"/>
        <dbReference type="ChEBI" id="CHEBI:80946"/>
        <dbReference type="ChEBI" id="CHEBI:86055"/>
    </reaction>
    <physiologicalReaction direction="left-to-right" evidence="30">
        <dbReference type="Rhea" id="RHEA:54857"/>
    </physiologicalReaction>
</comment>
<dbReference type="InterPro" id="IPR020946">
    <property type="entry name" value="Flavin_mOase-like"/>
</dbReference>
<evidence type="ECO:0000256" key="12">
    <source>
        <dbReference type="ARBA" id="ARBA00022824"/>
    </source>
</evidence>
<gene>
    <name evidence="36" type="ORF">SCA03_14770</name>
</gene>
<evidence type="ECO:0000256" key="24">
    <source>
        <dbReference type="ARBA" id="ARBA00045722"/>
    </source>
</evidence>
<dbReference type="EC" id="1.6.3.1" evidence="6"/>
<comment type="catalytic activity">
    <reaction evidence="26">
        <text>heptan-2-one + NADPH + O2 + H(+) = pentyl acetate + NADP(+) + H2O</text>
        <dbReference type="Rhea" id="RHEA:54836"/>
        <dbReference type="ChEBI" id="CHEBI:5672"/>
        <dbReference type="ChEBI" id="CHEBI:15377"/>
        <dbReference type="ChEBI" id="CHEBI:15378"/>
        <dbReference type="ChEBI" id="CHEBI:15379"/>
        <dbReference type="ChEBI" id="CHEBI:57783"/>
        <dbReference type="ChEBI" id="CHEBI:58349"/>
        <dbReference type="ChEBI" id="CHEBI:87362"/>
    </reaction>
    <physiologicalReaction direction="left-to-right" evidence="26">
        <dbReference type="Rhea" id="RHEA:54837"/>
    </physiologicalReaction>
</comment>
<comment type="catalytic activity">
    <reaction evidence="32">
        <text>heptan-4-one + NADPH + O2 + H(+) = propyl butanoate + NADP(+) + H2O</text>
        <dbReference type="Rhea" id="RHEA:54852"/>
        <dbReference type="ChEBI" id="CHEBI:15377"/>
        <dbReference type="ChEBI" id="CHEBI:15378"/>
        <dbReference type="ChEBI" id="CHEBI:15379"/>
        <dbReference type="ChEBI" id="CHEBI:57783"/>
        <dbReference type="ChEBI" id="CHEBI:58349"/>
        <dbReference type="ChEBI" id="CHEBI:89484"/>
        <dbReference type="ChEBI" id="CHEBI:89719"/>
    </reaction>
    <physiologicalReaction direction="left-to-right" evidence="32">
        <dbReference type="Rhea" id="RHEA:54853"/>
    </physiologicalReaction>
</comment>
<keyword evidence="8" id="KW-0488">Methylation</keyword>
<evidence type="ECO:0000256" key="9">
    <source>
        <dbReference type="ARBA" id="ARBA00022553"/>
    </source>
</evidence>
<feature type="region of interest" description="Disordered" evidence="35">
    <location>
        <begin position="426"/>
        <end position="462"/>
    </location>
</feature>
<dbReference type="Gene3D" id="3.50.50.60">
    <property type="entry name" value="FAD/NAD(P)-binding domain"/>
    <property type="match status" value="1"/>
</dbReference>
<proteinExistence type="inferred from homology"/>
<evidence type="ECO:0000256" key="27">
    <source>
        <dbReference type="ARBA" id="ARBA00047855"/>
    </source>
</evidence>
<evidence type="ECO:0000256" key="20">
    <source>
        <dbReference type="ARBA" id="ARBA00023136"/>
    </source>
</evidence>
<comment type="catalytic activity">
    <reaction evidence="29">
        <text>hexan-3-one + NADPH + O2 + H(+) = ethyl butanoate + NADP(+) + H2O</text>
        <dbReference type="Rhea" id="RHEA:54844"/>
        <dbReference type="ChEBI" id="CHEBI:15377"/>
        <dbReference type="ChEBI" id="CHEBI:15378"/>
        <dbReference type="ChEBI" id="CHEBI:15379"/>
        <dbReference type="ChEBI" id="CHEBI:57783"/>
        <dbReference type="ChEBI" id="CHEBI:58349"/>
        <dbReference type="ChEBI" id="CHEBI:88764"/>
        <dbReference type="ChEBI" id="CHEBI:89891"/>
    </reaction>
    <physiologicalReaction direction="left-to-right" evidence="29">
        <dbReference type="Rhea" id="RHEA:54845"/>
    </physiologicalReaction>
</comment>
<evidence type="ECO:0000256" key="25">
    <source>
        <dbReference type="ARBA" id="ARBA00047426"/>
    </source>
</evidence>
<evidence type="ECO:0000256" key="10">
    <source>
        <dbReference type="ARBA" id="ARBA00022630"/>
    </source>
</evidence>
<evidence type="ECO:0000256" key="6">
    <source>
        <dbReference type="ARBA" id="ARBA00012698"/>
    </source>
</evidence>
<evidence type="ECO:0000256" key="16">
    <source>
        <dbReference type="ARBA" id="ARBA00022989"/>
    </source>
</evidence>
<comment type="catalytic activity">
    <reaction evidence="33">
        <text>N,N-dimethylaniline + NADPH + O2 + H(+) = N,N-dimethylaniline N-oxide + NADP(+) + H2O</text>
        <dbReference type="Rhea" id="RHEA:24468"/>
        <dbReference type="ChEBI" id="CHEBI:15377"/>
        <dbReference type="ChEBI" id="CHEBI:15378"/>
        <dbReference type="ChEBI" id="CHEBI:15379"/>
        <dbReference type="ChEBI" id="CHEBI:16269"/>
        <dbReference type="ChEBI" id="CHEBI:17735"/>
        <dbReference type="ChEBI" id="CHEBI:57783"/>
        <dbReference type="ChEBI" id="CHEBI:58349"/>
        <dbReference type="EC" id="1.14.13.8"/>
    </reaction>
    <physiologicalReaction direction="left-to-right" evidence="33">
        <dbReference type="Rhea" id="RHEA:24469"/>
    </physiologicalReaction>
</comment>
<evidence type="ECO:0000256" key="35">
    <source>
        <dbReference type="SAM" id="MobiDB-lite"/>
    </source>
</evidence>
<keyword evidence="18 36" id="KW-0503">Monooxygenase</keyword>
<comment type="similarity">
    <text evidence="5">Belongs to the FAD-binding monooxygenase family.</text>
</comment>
<comment type="function">
    <text evidence="24">Acts as a Baeyer-Villiger monooxygenase on a broad range of substrates. Catalyzes the insertion of an oxygen atom into a carbon-carbon bond adjacent to a carbonyl, which converts ketones to esters. Active on diverse carbonyl compounds, whereas soft nucleophiles are mostly non- or poorly reactive. In contrast with other forms of FMO it is non- or poorly active on 'classical' substrates such as drugs, pesticides, and dietary components containing soft nucleophilic heteroatoms. Able to oxidize drug molecules bearing a carbonyl group on an aliphatic chain, such as nabumetone and pentoxifylline. Also, in the absence of substrates, shows slow but yet significant NADPH oxidase activity. Acts as a positive modulator of cholesterol biosynthesis as well as glucose homeostasis, promoting metabolic aging via pleiotropic effects.</text>
</comment>
<dbReference type="InterPro" id="IPR050346">
    <property type="entry name" value="FMO-like"/>
</dbReference>
<evidence type="ECO:0000256" key="22">
    <source>
        <dbReference type="ARBA" id="ARBA00033213"/>
    </source>
</evidence>
<keyword evidence="12" id="KW-0256">Endoplasmic reticulum</keyword>
<comment type="catalytic activity">
    <reaction evidence="27">
        <text>sulcatone + NADPH + O2 + H(+) = 4-methylpent-3-en-1-yl acetate + NADP(+) + H2O</text>
        <dbReference type="Rhea" id="RHEA:54864"/>
        <dbReference type="ChEBI" id="CHEBI:15377"/>
        <dbReference type="ChEBI" id="CHEBI:15378"/>
        <dbReference type="ChEBI" id="CHEBI:15379"/>
        <dbReference type="ChEBI" id="CHEBI:16310"/>
        <dbReference type="ChEBI" id="CHEBI:57783"/>
        <dbReference type="ChEBI" id="CHEBI:58349"/>
        <dbReference type="ChEBI" id="CHEBI:138373"/>
    </reaction>
    <physiologicalReaction direction="left-to-right" evidence="27">
        <dbReference type="Rhea" id="RHEA:54865"/>
    </physiologicalReaction>
</comment>
<dbReference type="AlphaFoldDB" id="A0A4Y3QU43"/>
<evidence type="ECO:0000256" key="17">
    <source>
        <dbReference type="ARBA" id="ARBA00023002"/>
    </source>
</evidence>
<keyword evidence="15" id="KW-0521">NADP</keyword>
<evidence type="ECO:0000313" key="37">
    <source>
        <dbReference type="Proteomes" id="UP000319210"/>
    </source>
</evidence>
<keyword evidence="9" id="KW-0597">Phosphoprotein</keyword>
<keyword evidence="14" id="KW-0492">Microsome</keyword>
<evidence type="ECO:0000256" key="8">
    <source>
        <dbReference type="ARBA" id="ARBA00022481"/>
    </source>
</evidence>
<evidence type="ECO:0000256" key="31">
    <source>
        <dbReference type="ARBA" id="ARBA00048989"/>
    </source>
</evidence>
<evidence type="ECO:0000256" key="26">
    <source>
        <dbReference type="ARBA" id="ARBA00047574"/>
    </source>
</evidence>
<name>A0A4Y3QU43_STRCI</name>
<feature type="compositionally biased region" description="Gly residues" evidence="35">
    <location>
        <begin position="453"/>
        <end position="462"/>
    </location>
</feature>
<evidence type="ECO:0000256" key="18">
    <source>
        <dbReference type="ARBA" id="ARBA00023033"/>
    </source>
</evidence>
<comment type="cofactor">
    <cofactor evidence="1">
        <name>FAD</name>
        <dbReference type="ChEBI" id="CHEBI:57692"/>
    </cofactor>
</comment>
<evidence type="ECO:0000256" key="21">
    <source>
        <dbReference type="ARBA" id="ARBA00029728"/>
    </source>
</evidence>
<keyword evidence="37" id="KW-1185">Reference proteome</keyword>
<reference evidence="36 37" key="1">
    <citation type="submission" date="2019-06" db="EMBL/GenBank/DDBJ databases">
        <title>Whole genome shotgun sequence of Streptomyces cacaoi subsp. cacaoi NBRC 12748.</title>
        <authorList>
            <person name="Hosoyama A."/>
            <person name="Uohara A."/>
            <person name="Ohji S."/>
            <person name="Ichikawa N."/>
        </authorList>
    </citation>
    <scope>NUCLEOTIDE SEQUENCE [LARGE SCALE GENOMIC DNA]</scope>
    <source>
        <strain evidence="36 37">NBRC 12748</strain>
    </source>
</reference>
<evidence type="ECO:0000256" key="2">
    <source>
        <dbReference type="ARBA" id="ARBA00004389"/>
    </source>
</evidence>
<comment type="catalytic activity">
    <reaction evidence="31">
        <text>(2E)-geranial + NADPH + O2 + H(+) = (1E)-2,6-dimethylhepta-1,5-dien-1-yl formate + NADP(+) + H2O</text>
        <dbReference type="Rhea" id="RHEA:54860"/>
        <dbReference type="ChEBI" id="CHEBI:15377"/>
        <dbReference type="ChEBI" id="CHEBI:15378"/>
        <dbReference type="ChEBI" id="CHEBI:15379"/>
        <dbReference type="ChEBI" id="CHEBI:16980"/>
        <dbReference type="ChEBI" id="CHEBI:57783"/>
        <dbReference type="ChEBI" id="CHEBI:58349"/>
        <dbReference type="ChEBI" id="CHEBI:138375"/>
    </reaction>
    <physiologicalReaction direction="left-to-right" evidence="31">
        <dbReference type="Rhea" id="RHEA:54861"/>
    </physiologicalReaction>
</comment>
<dbReference type="InterPro" id="IPR036188">
    <property type="entry name" value="FAD/NAD-bd_sf"/>
</dbReference>
<comment type="subcellular location">
    <subcellularLocation>
        <location evidence="2">Endoplasmic reticulum membrane</location>
        <topology evidence="2">Single-pass membrane protein</topology>
    </subcellularLocation>
    <subcellularLocation>
        <location evidence="3">Microsome membrane</location>
    </subcellularLocation>
</comment>
<evidence type="ECO:0000256" key="34">
    <source>
        <dbReference type="ARBA" id="ARBA00049475"/>
    </source>
</evidence>
<evidence type="ECO:0000256" key="5">
    <source>
        <dbReference type="ARBA" id="ARBA00010139"/>
    </source>
</evidence>
<evidence type="ECO:0000256" key="13">
    <source>
        <dbReference type="ARBA" id="ARBA00022827"/>
    </source>
</evidence>
<keyword evidence="13" id="KW-0274">FAD</keyword>
<comment type="catalytic activity">
    <reaction evidence="34">
        <text>octan-3-one + NADPH + O2 + H(+) = pentyl propanoate + NADP(+) + H2O</text>
        <dbReference type="Rhea" id="RHEA:54840"/>
        <dbReference type="ChEBI" id="CHEBI:15377"/>
        <dbReference type="ChEBI" id="CHEBI:15378"/>
        <dbReference type="ChEBI" id="CHEBI:15379"/>
        <dbReference type="ChEBI" id="CHEBI:57783"/>
        <dbReference type="ChEBI" id="CHEBI:58349"/>
        <dbReference type="ChEBI" id="CHEBI:80946"/>
        <dbReference type="ChEBI" id="CHEBI:87373"/>
    </reaction>
    <physiologicalReaction direction="left-to-right" evidence="34">
        <dbReference type="Rhea" id="RHEA:54841"/>
    </physiologicalReaction>
</comment>
<evidence type="ECO:0000256" key="19">
    <source>
        <dbReference type="ARBA" id="ARBA00023098"/>
    </source>
</evidence>
<dbReference type="EMBL" id="BJMM01000004">
    <property type="protein sequence ID" value="GEB48926.1"/>
    <property type="molecule type" value="Genomic_DNA"/>
</dbReference>
<dbReference type="PRINTS" id="PR01125">
    <property type="entry name" value="FMOXYGENASE5"/>
</dbReference>
<evidence type="ECO:0000256" key="23">
    <source>
        <dbReference type="ARBA" id="ARBA00033301"/>
    </source>
</evidence>
<evidence type="ECO:0000256" key="1">
    <source>
        <dbReference type="ARBA" id="ARBA00001974"/>
    </source>
</evidence>
<organism evidence="36 37">
    <name type="scientific">Streptomyces cacaoi</name>
    <dbReference type="NCBI Taxonomy" id="1898"/>
    <lineage>
        <taxon>Bacteria</taxon>
        <taxon>Bacillati</taxon>
        <taxon>Actinomycetota</taxon>
        <taxon>Actinomycetes</taxon>
        <taxon>Kitasatosporales</taxon>
        <taxon>Streptomycetaceae</taxon>
        <taxon>Streptomyces</taxon>
    </lineage>
</organism>
<evidence type="ECO:0000256" key="30">
    <source>
        <dbReference type="ARBA" id="ARBA00048459"/>
    </source>
</evidence>
<comment type="catalytic activity">
    <reaction evidence="25">
        <text>hexan-3-one + NADPH + O2 + H(+) = propyl propanoate + NADP(+) + H2O</text>
        <dbReference type="Rhea" id="RHEA:54848"/>
        <dbReference type="ChEBI" id="CHEBI:15377"/>
        <dbReference type="ChEBI" id="CHEBI:15378"/>
        <dbReference type="ChEBI" id="CHEBI:15379"/>
        <dbReference type="ChEBI" id="CHEBI:57783"/>
        <dbReference type="ChEBI" id="CHEBI:58349"/>
        <dbReference type="ChEBI" id="CHEBI:89828"/>
        <dbReference type="ChEBI" id="CHEBI:89891"/>
    </reaction>
    <physiologicalReaction direction="left-to-right" evidence="25">
        <dbReference type="Rhea" id="RHEA:54849"/>
    </physiologicalReaction>
</comment>
<keyword evidence="16" id="KW-1133">Transmembrane helix</keyword>
<evidence type="ECO:0000256" key="32">
    <source>
        <dbReference type="ARBA" id="ARBA00048990"/>
    </source>
</evidence>
<evidence type="ECO:0000256" key="4">
    <source>
        <dbReference type="ARBA" id="ARBA00009183"/>
    </source>
</evidence>
<evidence type="ECO:0000313" key="36">
    <source>
        <dbReference type="EMBL" id="GEB48926.1"/>
    </source>
</evidence>
<comment type="catalytic activity">
    <reaction evidence="28">
        <text>NADPH + O2 + H(+) = H2O2 + NADP(+)</text>
        <dbReference type="Rhea" id="RHEA:11260"/>
        <dbReference type="ChEBI" id="CHEBI:15378"/>
        <dbReference type="ChEBI" id="CHEBI:15379"/>
        <dbReference type="ChEBI" id="CHEBI:16240"/>
        <dbReference type="ChEBI" id="CHEBI:57783"/>
        <dbReference type="ChEBI" id="CHEBI:58349"/>
        <dbReference type="EC" id="1.6.3.1"/>
    </reaction>
    <physiologicalReaction direction="left-to-right" evidence="28">
        <dbReference type="Rhea" id="RHEA:11261"/>
    </physiologicalReaction>
</comment>
<dbReference type="PANTHER" id="PTHR23023">
    <property type="entry name" value="DIMETHYLANILINE MONOOXYGENASE"/>
    <property type="match status" value="1"/>
</dbReference>
<comment type="caution">
    <text evidence="36">The sequence shown here is derived from an EMBL/GenBank/DDBJ whole genome shotgun (WGS) entry which is preliminary data.</text>
</comment>
<keyword evidence="20" id="KW-0472">Membrane</keyword>
<dbReference type="GO" id="GO:0016174">
    <property type="term" value="F:NAD(P)H oxidase H2O2-forming activity"/>
    <property type="evidence" value="ECO:0007669"/>
    <property type="project" value="UniProtKB-EC"/>
</dbReference>
<keyword evidence="19" id="KW-0443">Lipid metabolism</keyword>